<evidence type="ECO:0000313" key="9">
    <source>
        <dbReference type="Proteomes" id="UP001501183"/>
    </source>
</evidence>
<keyword evidence="4 6" id="KW-1133">Transmembrane helix</keyword>
<reference evidence="9" key="1">
    <citation type="journal article" date="2019" name="Int. J. Syst. Evol. Microbiol.">
        <title>The Global Catalogue of Microorganisms (GCM) 10K type strain sequencing project: providing services to taxonomists for standard genome sequencing and annotation.</title>
        <authorList>
            <consortium name="The Broad Institute Genomics Platform"/>
            <consortium name="The Broad Institute Genome Sequencing Center for Infectious Disease"/>
            <person name="Wu L."/>
            <person name="Ma J."/>
        </authorList>
    </citation>
    <scope>NUCLEOTIDE SEQUENCE [LARGE SCALE GENOMIC DNA]</scope>
    <source>
        <strain evidence="9">JCM 32206</strain>
    </source>
</reference>
<comment type="subcellular location">
    <subcellularLocation>
        <location evidence="1">Cell membrane</location>
        <topology evidence="1">Multi-pass membrane protein</topology>
    </subcellularLocation>
</comment>
<keyword evidence="9" id="KW-1185">Reference proteome</keyword>
<sequence>MSHGTGGHGVPARRPAGIVTRGLAAAIDLGVVLGLLGVGYLSLVFLQLLLSPQTFRFPEPRLVMSISAWLAVSVVYLTGCWATTGRTVGSLAMGLRVTMRSHRRVRWIVAAARAVTYVFFPVGLMWVAVDPQRRSVQDIVLRTEVVYDWRQDLDAVTV</sequence>
<feature type="transmembrane region" description="Helical" evidence="6">
    <location>
        <begin position="105"/>
        <end position="129"/>
    </location>
</feature>
<proteinExistence type="predicted"/>
<evidence type="ECO:0000256" key="1">
    <source>
        <dbReference type="ARBA" id="ARBA00004651"/>
    </source>
</evidence>
<dbReference type="InterPro" id="IPR051791">
    <property type="entry name" value="Pra-immunoreactive"/>
</dbReference>
<gene>
    <name evidence="8" type="ORF">GCM10023094_18630</name>
</gene>
<dbReference type="EMBL" id="BAABFB010000029">
    <property type="protein sequence ID" value="GAA4477116.1"/>
    <property type="molecule type" value="Genomic_DNA"/>
</dbReference>
<name>A0ABP8P1A1_9NOCA</name>
<evidence type="ECO:0000256" key="5">
    <source>
        <dbReference type="ARBA" id="ARBA00023136"/>
    </source>
</evidence>
<feature type="transmembrane region" description="Helical" evidence="6">
    <location>
        <begin position="62"/>
        <end position="84"/>
    </location>
</feature>
<dbReference type="PANTHER" id="PTHR36115">
    <property type="entry name" value="PROLINE-RICH ANTIGEN HOMOLOG-RELATED"/>
    <property type="match status" value="1"/>
</dbReference>
<dbReference type="PANTHER" id="PTHR36115:SF4">
    <property type="entry name" value="MEMBRANE PROTEIN"/>
    <property type="match status" value="1"/>
</dbReference>
<keyword evidence="5 6" id="KW-0472">Membrane</keyword>
<evidence type="ECO:0000256" key="2">
    <source>
        <dbReference type="ARBA" id="ARBA00022475"/>
    </source>
</evidence>
<organism evidence="8 9">
    <name type="scientific">Rhodococcus olei</name>
    <dbReference type="NCBI Taxonomy" id="2161675"/>
    <lineage>
        <taxon>Bacteria</taxon>
        <taxon>Bacillati</taxon>
        <taxon>Actinomycetota</taxon>
        <taxon>Actinomycetes</taxon>
        <taxon>Mycobacteriales</taxon>
        <taxon>Nocardiaceae</taxon>
        <taxon>Rhodococcus</taxon>
    </lineage>
</organism>
<comment type="caution">
    <text evidence="8">The sequence shown here is derived from an EMBL/GenBank/DDBJ whole genome shotgun (WGS) entry which is preliminary data.</text>
</comment>
<dbReference type="RefSeq" id="WP_345343877.1">
    <property type="nucleotide sequence ID" value="NZ_BAABFB010000029.1"/>
</dbReference>
<keyword evidence="2" id="KW-1003">Cell membrane</keyword>
<keyword evidence="3 6" id="KW-0812">Transmembrane</keyword>
<feature type="transmembrane region" description="Helical" evidence="6">
    <location>
        <begin position="23"/>
        <end position="50"/>
    </location>
</feature>
<evidence type="ECO:0000313" key="8">
    <source>
        <dbReference type="EMBL" id="GAA4477116.1"/>
    </source>
</evidence>
<accession>A0ABP8P1A1</accession>
<evidence type="ECO:0000256" key="6">
    <source>
        <dbReference type="SAM" id="Phobius"/>
    </source>
</evidence>
<dbReference type="Proteomes" id="UP001501183">
    <property type="component" value="Unassembled WGS sequence"/>
</dbReference>
<dbReference type="InterPro" id="IPR010432">
    <property type="entry name" value="RDD"/>
</dbReference>
<evidence type="ECO:0000256" key="4">
    <source>
        <dbReference type="ARBA" id="ARBA00022989"/>
    </source>
</evidence>
<evidence type="ECO:0000256" key="3">
    <source>
        <dbReference type="ARBA" id="ARBA00022692"/>
    </source>
</evidence>
<feature type="domain" description="RDD" evidence="7">
    <location>
        <begin position="16"/>
        <end position="140"/>
    </location>
</feature>
<dbReference type="Pfam" id="PF06271">
    <property type="entry name" value="RDD"/>
    <property type="match status" value="1"/>
</dbReference>
<protein>
    <recommendedName>
        <fullName evidence="7">RDD domain-containing protein</fullName>
    </recommendedName>
</protein>
<evidence type="ECO:0000259" key="7">
    <source>
        <dbReference type="Pfam" id="PF06271"/>
    </source>
</evidence>